<dbReference type="InterPro" id="IPR002676">
    <property type="entry name" value="RimM_N"/>
</dbReference>
<dbReference type="Pfam" id="PF24986">
    <property type="entry name" value="PRC_RimM"/>
    <property type="match status" value="1"/>
</dbReference>
<sequence length="166" mass="19329">MKYLRIGKILNTHGIKGEVKVFSLTDYPERFEELKWIYIEDYKEKFHIKKVKYRPKDILLSFEGYDDINKVEKFKGKYLLIDESQKRELPEDTYYITDIIGLAVYTIADQYLGTVVDILQAGSNEVYVIKNKEGKEVLIPAVKEFVPEISLEAGKIIVKPIEGMIE</sequence>
<dbReference type="Gene3D" id="2.40.30.60">
    <property type="entry name" value="RimM"/>
    <property type="match status" value="1"/>
</dbReference>
<dbReference type="HAMAP" id="MF_00014">
    <property type="entry name" value="Ribosome_mat_RimM"/>
    <property type="match status" value="1"/>
</dbReference>
<dbReference type="OrthoDB" id="9810331at2"/>
<dbReference type="InterPro" id="IPR036976">
    <property type="entry name" value="RimM_N_sf"/>
</dbReference>
<evidence type="ECO:0000256" key="5">
    <source>
        <dbReference type="HAMAP-Rule" id="MF_00014"/>
    </source>
</evidence>
<dbReference type="PANTHER" id="PTHR33692">
    <property type="entry name" value="RIBOSOME MATURATION FACTOR RIMM"/>
    <property type="match status" value="1"/>
</dbReference>
<comment type="subcellular location">
    <subcellularLocation>
        <location evidence="5">Cytoplasm</location>
    </subcellularLocation>
</comment>
<comment type="subunit">
    <text evidence="5">Binds ribosomal protein uS19.</text>
</comment>
<evidence type="ECO:0000259" key="6">
    <source>
        <dbReference type="Pfam" id="PF01782"/>
    </source>
</evidence>
<dbReference type="GO" id="GO:0005737">
    <property type="term" value="C:cytoplasm"/>
    <property type="evidence" value="ECO:0007669"/>
    <property type="project" value="UniProtKB-SubCell"/>
</dbReference>
<keyword evidence="2 5" id="KW-0690">Ribosome biogenesis</keyword>
<dbReference type="GO" id="GO:0042274">
    <property type="term" value="P:ribosomal small subunit biogenesis"/>
    <property type="evidence" value="ECO:0007669"/>
    <property type="project" value="UniProtKB-UniRule"/>
</dbReference>
<dbReference type="NCBIfam" id="TIGR02273">
    <property type="entry name" value="16S_RimM"/>
    <property type="match status" value="1"/>
</dbReference>
<feature type="domain" description="RimM N-terminal" evidence="6">
    <location>
        <begin position="6"/>
        <end position="85"/>
    </location>
</feature>
<keyword evidence="4 5" id="KW-0143">Chaperone</keyword>
<dbReference type="GO" id="GO:0043022">
    <property type="term" value="F:ribosome binding"/>
    <property type="evidence" value="ECO:0007669"/>
    <property type="project" value="InterPro"/>
</dbReference>
<evidence type="ECO:0000259" key="7">
    <source>
        <dbReference type="Pfam" id="PF24986"/>
    </source>
</evidence>
<feature type="domain" description="Ribosome maturation factor RimM PRC barrel" evidence="7">
    <location>
        <begin position="97"/>
        <end position="163"/>
    </location>
</feature>
<dbReference type="SUPFAM" id="SSF50346">
    <property type="entry name" value="PRC-barrel domain"/>
    <property type="match status" value="1"/>
</dbReference>
<keyword evidence="9" id="KW-1185">Reference proteome</keyword>
<dbReference type="RefSeq" id="WP_090552265.1">
    <property type="nucleotide sequence ID" value="NZ_FNFP01000002.1"/>
</dbReference>
<dbReference type="Pfam" id="PF01782">
    <property type="entry name" value="RimM"/>
    <property type="match status" value="1"/>
</dbReference>
<name>A0A1G9BYL1_9FIRM</name>
<organism evidence="8 9">
    <name type="scientific">Natronincola ferrireducens</name>
    <dbReference type="NCBI Taxonomy" id="393762"/>
    <lineage>
        <taxon>Bacteria</taxon>
        <taxon>Bacillati</taxon>
        <taxon>Bacillota</taxon>
        <taxon>Clostridia</taxon>
        <taxon>Peptostreptococcales</taxon>
        <taxon>Natronincolaceae</taxon>
        <taxon>Natronincola</taxon>
    </lineage>
</organism>
<protein>
    <recommendedName>
        <fullName evidence="5">Ribosome maturation factor RimM</fullName>
    </recommendedName>
</protein>
<dbReference type="Proteomes" id="UP000198718">
    <property type="component" value="Unassembled WGS sequence"/>
</dbReference>
<dbReference type="InterPro" id="IPR056792">
    <property type="entry name" value="PRC_RimM"/>
</dbReference>
<dbReference type="InterPro" id="IPR009000">
    <property type="entry name" value="Transl_B-barrel_sf"/>
</dbReference>
<dbReference type="InterPro" id="IPR011033">
    <property type="entry name" value="PRC_barrel-like_sf"/>
</dbReference>
<dbReference type="SUPFAM" id="SSF50447">
    <property type="entry name" value="Translation proteins"/>
    <property type="match status" value="1"/>
</dbReference>
<dbReference type="EMBL" id="FNFP01000002">
    <property type="protein sequence ID" value="SDK44528.1"/>
    <property type="molecule type" value="Genomic_DNA"/>
</dbReference>
<gene>
    <name evidence="5" type="primary">rimM</name>
    <name evidence="8" type="ORF">SAMN05660472_01307</name>
</gene>
<dbReference type="GO" id="GO:0006364">
    <property type="term" value="P:rRNA processing"/>
    <property type="evidence" value="ECO:0007669"/>
    <property type="project" value="UniProtKB-UniRule"/>
</dbReference>
<proteinExistence type="inferred from homology"/>
<comment type="similarity">
    <text evidence="5">Belongs to the RimM family.</text>
</comment>
<evidence type="ECO:0000256" key="3">
    <source>
        <dbReference type="ARBA" id="ARBA00022552"/>
    </source>
</evidence>
<dbReference type="AlphaFoldDB" id="A0A1G9BYL1"/>
<keyword evidence="1 5" id="KW-0963">Cytoplasm</keyword>
<dbReference type="Gene3D" id="2.30.30.240">
    <property type="entry name" value="PRC-barrel domain"/>
    <property type="match status" value="1"/>
</dbReference>
<reference evidence="8 9" key="1">
    <citation type="submission" date="2016-10" db="EMBL/GenBank/DDBJ databases">
        <authorList>
            <person name="de Groot N.N."/>
        </authorList>
    </citation>
    <scope>NUCLEOTIDE SEQUENCE [LARGE SCALE GENOMIC DNA]</scope>
    <source>
        <strain evidence="8 9">DSM 18346</strain>
    </source>
</reference>
<evidence type="ECO:0000256" key="1">
    <source>
        <dbReference type="ARBA" id="ARBA00022490"/>
    </source>
</evidence>
<dbReference type="InterPro" id="IPR011961">
    <property type="entry name" value="RimM"/>
</dbReference>
<evidence type="ECO:0000256" key="4">
    <source>
        <dbReference type="ARBA" id="ARBA00023186"/>
    </source>
</evidence>
<dbReference type="GO" id="GO:0005840">
    <property type="term" value="C:ribosome"/>
    <property type="evidence" value="ECO:0007669"/>
    <property type="project" value="InterPro"/>
</dbReference>
<evidence type="ECO:0000256" key="2">
    <source>
        <dbReference type="ARBA" id="ARBA00022517"/>
    </source>
</evidence>
<comment type="domain">
    <text evidence="5">The PRC barrel domain binds ribosomal protein uS19.</text>
</comment>
<accession>A0A1G9BYL1</accession>
<comment type="function">
    <text evidence="5">An accessory protein needed during the final step in the assembly of 30S ribosomal subunit, possibly for assembly of the head region. Essential for efficient processing of 16S rRNA. May be needed both before and after RbfA during the maturation of 16S rRNA. It has affinity for free ribosomal 30S subunits but not for 70S ribosomes.</text>
</comment>
<dbReference type="PANTHER" id="PTHR33692:SF1">
    <property type="entry name" value="RIBOSOME MATURATION FACTOR RIMM"/>
    <property type="match status" value="1"/>
</dbReference>
<keyword evidence="3 5" id="KW-0698">rRNA processing</keyword>
<evidence type="ECO:0000313" key="9">
    <source>
        <dbReference type="Proteomes" id="UP000198718"/>
    </source>
</evidence>
<evidence type="ECO:0000313" key="8">
    <source>
        <dbReference type="EMBL" id="SDK44528.1"/>
    </source>
</evidence>
<dbReference type="STRING" id="393762.SAMN05660472_01307"/>